<keyword evidence="4" id="KW-1185">Reference proteome</keyword>
<dbReference type="Proteomes" id="UP000886523">
    <property type="component" value="Unassembled WGS sequence"/>
</dbReference>
<evidence type="ECO:0000313" key="4">
    <source>
        <dbReference type="Proteomes" id="UP000886523"/>
    </source>
</evidence>
<name>A0A9P6BBQ7_9AGAM</name>
<reference evidence="3" key="1">
    <citation type="journal article" date="2020" name="Nat. Commun.">
        <title>Large-scale genome sequencing of mycorrhizal fungi provides insights into the early evolution of symbiotic traits.</title>
        <authorList>
            <person name="Miyauchi S."/>
            <person name="Kiss E."/>
            <person name="Kuo A."/>
            <person name="Drula E."/>
            <person name="Kohler A."/>
            <person name="Sanchez-Garcia M."/>
            <person name="Morin E."/>
            <person name="Andreopoulos B."/>
            <person name="Barry K.W."/>
            <person name="Bonito G."/>
            <person name="Buee M."/>
            <person name="Carver A."/>
            <person name="Chen C."/>
            <person name="Cichocki N."/>
            <person name="Clum A."/>
            <person name="Culley D."/>
            <person name="Crous P.W."/>
            <person name="Fauchery L."/>
            <person name="Girlanda M."/>
            <person name="Hayes R.D."/>
            <person name="Keri Z."/>
            <person name="LaButti K."/>
            <person name="Lipzen A."/>
            <person name="Lombard V."/>
            <person name="Magnuson J."/>
            <person name="Maillard F."/>
            <person name="Murat C."/>
            <person name="Nolan M."/>
            <person name="Ohm R.A."/>
            <person name="Pangilinan J."/>
            <person name="Pereira M.F."/>
            <person name="Perotto S."/>
            <person name="Peter M."/>
            <person name="Pfister S."/>
            <person name="Riley R."/>
            <person name="Sitrit Y."/>
            <person name="Stielow J.B."/>
            <person name="Szollosi G."/>
            <person name="Zifcakova L."/>
            <person name="Stursova M."/>
            <person name="Spatafora J.W."/>
            <person name="Tedersoo L."/>
            <person name="Vaario L.M."/>
            <person name="Yamada A."/>
            <person name="Yan M."/>
            <person name="Wang P."/>
            <person name="Xu J."/>
            <person name="Bruns T."/>
            <person name="Baldrian P."/>
            <person name="Vilgalys R."/>
            <person name="Dunand C."/>
            <person name="Henrissat B."/>
            <person name="Grigoriev I.V."/>
            <person name="Hibbett D."/>
            <person name="Nagy L.G."/>
            <person name="Martin F.M."/>
        </authorList>
    </citation>
    <scope>NUCLEOTIDE SEQUENCE</scope>
    <source>
        <strain evidence="3">UP504</strain>
    </source>
</reference>
<feature type="transmembrane region" description="Helical" evidence="2">
    <location>
        <begin position="218"/>
        <end position="239"/>
    </location>
</feature>
<organism evidence="3 4">
    <name type="scientific">Hydnum rufescens UP504</name>
    <dbReference type="NCBI Taxonomy" id="1448309"/>
    <lineage>
        <taxon>Eukaryota</taxon>
        <taxon>Fungi</taxon>
        <taxon>Dikarya</taxon>
        <taxon>Basidiomycota</taxon>
        <taxon>Agaricomycotina</taxon>
        <taxon>Agaricomycetes</taxon>
        <taxon>Cantharellales</taxon>
        <taxon>Hydnaceae</taxon>
        <taxon>Hydnum</taxon>
    </lineage>
</organism>
<evidence type="ECO:0000313" key="3">
    <source>
        <dbReference type="EMBL" id="KAF9519856.1"/>
    </source>
</evidence>
<keyword evidence="2" id="KW-0472">Membrane</keyword>
<feature type="transmembrane region" description="Helical" evidence="2">
    <location>
        <begin position="45"/>
        <end position="68"/>
    </location>
</feature>
<accession>A0A9P6BBQ7</accession>
<dbReference type="OrthoDB" id="2564696at2759"/>
<evidence type="ECO:0000256" key="2">
    <source>
        <dbReference type="SAM" id="Phobius"/>
    </source>
</evidence>
<evidence type="ECO:0000256" key="1">
    <source>
        <dbReference type="SAM" id="MobiDB-lite"/>
    </source>
</evidence>
<feature type="transmembrane region" description="Helical" evidence="2">
    <location>
        <begin position="174"/>
        <end position="197"/>
    </location>
</feature>
<proteinExistence type="predicted"/>
<keyword evidence="2" id="KW-1133">Transmembrane helix</keyword>
<dbReference type="EMBL" id="MU128915">
    <property type="protein sequence ID" value="KAF9519856.1"/>
    <property type="molecule type" value="Genomic_DNA"/>
</dbReference>
<comment type="caution">
    <text evidence="3">The sequence shown here is derived from an EMBL/GenBank/DDBJ whole genome shotgun (WGS) entry which is preliminary data.</text>
</comment>
<feature type="region of interest" description="Disordered" evidence="1">
    <location>
        <begin position="349"/>
        <end position="387"/>
    </location>
</feature>
<dbReference type="AlphaFoldDB" id="A0A9P6BBQ7"/>
<feature type="transmembrane region" description="Helical" evidence="2">
    <location>
        <begin position="141"/>
        <end position="162"/>
    </location>
</feature>
<sequence length="387" mass="42137">MSICLALSKDVSVQDLIAFSPLTAVGVVAFSVATLFVIKTRISQMAAMIILSAIFGFVAAIIDFVRVIESPIQIHDESHLAAIVVREIILSASVALRFLFFWHVVALPARTEVARPLLPSRLNGSSFLPESEMHSGCWMRWGIVGLVLKYFLLASVFTIGVLEAVWRLEYVLDFNALTAVIWASATLEIAVTTLFTLKLLGNLLFMSPELRRGVIVDYIPILFALALSLGLALGTLIVFRFSESATGRLIQGLETYILITYTLVVAFDDVGAPSIANGPISKRARAAESFSAVSAPAAEILLPTTPNRPALRISLKNEQSSAQRIASFVYRRLSGRPDPEWSQRDVEAVASDAEGTSPVIRSGAENNFRQLGENASEASQRRWGTAL</sequence>
<feature type="transmembrane region" description="Helical" evidence="2">
    <location>
        <begin position="88"/>
        <end position="107"/>
    </location>
</feature>
<keyword evidence="2" id="KW-0812">Transmembrane</keyword>
<feature type="transmembrane region" description="Helical" evidence="2">
    <location>
        <begin position="16"/>
        <end position="38"/>
    </location>
</feature>
<protein>
    <submittedName>
        <fullName evidence="3">Uncharacterized protein</fullName>
    </submittedName>
</protein>
<gene>
    <name evidence="3" type="ORF">BS47DRAFT_1001753</name>
</gene>